<dbReference type="KEGG" id="epa:110237280"/>
<evidence type="ECO:0000313" key="4">
    <source>
        <dbReference type="Proteomes" id="UP000887567"/>
    </source>
</evidence>
<evidence type="ECO:0000259" key="2">
    <source>
        <dbReference type="Pfam" id="PF00098"/>
    </source>
</evidence>
<dbReference type="Pfam" id="PF00098">
    <property type="entry name" value="zf-CCHC"/>
    <property type="match status" value="1"/>
</dbReference>
<dbReference type="GeneID" id="110237280"/>
<dbReference type="AlphaFoldDB" id="A0A913X401"/>
<keyword evidence="4" id="KW-1185">Reference proteome</keyword>
<organism evidence="3 4">
    <name type="scientific">Exaiptasia diaphana</name>
    <name type="common">Tropical sea anemone</name>
    <name type="synonym">Aiptasia pulchella</name>
    <dbReference type="NCBI Taxonomy" id="2652724"/>
    <lineage>
        <taxon>Eukaryota</taxon>
        <taxon>Metazoa</taxon>
        <taxon>Cnidaria</taxon>
        <taxon>Anthozoa</taxon>
        <taxon>Hexacorallia</taxon>
        <taxon>Actiniaria</taxon>
        <taxon>Aiptasiidae</taxon>
        <taxon>Exaiptasia</taxon>
    </lineage>
</organism>
<proteinExistence type="predicted"/>
<dbReference type="GO" id="GO:0008270">
    <property type="term" value="F:zinc ion binding"/>
    <property type="evidence" value="ECO:0007669"/>
    <property type="project" value="InterPro"/>
</dbReference>
<feature type="domain" description="CCHC-type" evidence="2">
    <location>
        <begin position="95"/>
        <end position="108"/>
    </location>
</feature>
<reference evidence="3" key="1">
    <citation type="submission" date="2022-11" db="UniProtKB">
        <authorList>
            <consortium name="EnsemblMetazoa"/>
        </authorList>
    </citation>
    <scope>IDENTIFICATION</scope>
</reference>
<dbReference type="SUPFAM" id="SSF57756">
    <property type="entry name" value="Retrovirus zinc finger-like domains"/>
    <property type="match status" value="1"/>
</dbReference>
<name>A0A913X401_EXADI</name>
<dbReference type="InterPro" id="IPR036875">
    <property type="entry name" value="Znf_CCHC_sf"/>
</dbReference>
<feature type="compositionally biased region" description="Basic and acidic residues" evidence="1">
    <location>
        <begin position="53"/>
        <end position="68"/>
    </location>
</feature>
<evidence type="ECO:0000256" key="1">
    <source>
        <dbReference type="SAM" id="MobiDB-lite"/>
    </source>
</evidence>
<accession>A0A913X401</accession>
<feature type="compositionally biased region" description="Polar residues" evidence="1">
    <location>
        <begin position="1"/>
        <end position="17"/>
    </location>
</feature>
<dbReference type="InterPro" id="IPR001878">
    <property type="entry name" value="Znf_CCHC"/>
</dbReference>
<feature type="region of interest" description="Disordered" evidence="1">
    <location>
        <begin position="1"/>
        <end position="69"/>
    </location>
</feature>
<feature type="compositionally biased region" description="Basic residues" evidence="1">
    <location>
        <begin position="39"/>
        <end position="52"/>
    </location>
</feature>
<dbReference type="OrthoDB" id="5989652at2759"/>
<protein>
    <recommendedName>
        <fullName evidence="2">CCHC-type domain-containing protein</fullName>
    </recommendedName>
</protein>
<evidence type="ECO:0000313" key="3">
    <source>
        <dbReference type="EnsemblMetazoa" id="XP_020898529.1"/>
    </source>
</evidence>
<dbReference type="Proteomes" id="UP000887567">
    <property type="component" value="Unplaced"/>
</dbReference>
<dbReference type="Gene3D" id="4.10.60.10">
    <property type="entry name" value="Zinc finger, CCHC-type"/>
    <property type="match status" value="1"/>
</dbReference>
<dbReference type="GO" id="GO:0003676">
    <property type="term" value="F:nucleic acid binding"/>
    <property type="evidence" value="ECO:0007669"/>
    <property type="project" value="InterPro"/>
</dbReference>
<dbReference type="EnsemblMetazoa" id="XM_021042870.1">
    <property type="protein sequence ID" value="XP_020898529.1"/>
    <property type="gene ID" value="LOC110237280"/>
</dbReference>
<dbReference type="RefSeq" id="XP_020898529.1">
    <property type="nucleotide sequence ID" value="XM_021042870.1"/>
</dbReference>
<sequence>MRMKLSTSMNELQNTARTLEAVRRQSKSMSSESANVHGISRKPAHIQSKGRGKRDQQFKPKERKEEQKSGVTYWRYRCGREGHFARNPNCPAMNKTCNNCKQTGHFASVFKTKKVQDKGKVNFVESDEEEDAFSAKSKHEFEKVEVTVGGQKILMIADSGSSANIIEGDED</sequence>